<keyword evidence="1" id="KW-0472">Membrane</keyword>
<sequence length="121" mass="12955">MYTALKHSHMLLAVLTLLLAVGFAALAWQATPARKSALVYVCTRIFGGLAALTGLAITFVGPWQQMMYPYIGLILYVVHGLAIGFAKRADSPDKLGLRRGLLAVQLLALLALTGLMGAKPF</sequence>
<proteinExistence type="predicted"/>
<dbReference type="Proteomes" id="UP000020766">
    <property type="component" value="Unassembled WGS sequence"/>
</dbReference>
<evidence type="ECO:0000256" key="1">
    <source>
        <dbReference type="SAM" id="Phobius"/>
    </source>
</evidence>
<evidence type="ECO:0000313" key="2">
    <source>
        <dbReference type="EMBL" id="EXU78868.1"/>
    </source>
</evidence>
<evidence type="ECO:0000313" key="3">
    <source>
        <dbReference type="Proteomes" id="UP000020766"/>
    </source>
</evidence>
<accession>A0A014NHG0</accession>
<gene>
    <name evidence="2" type="ORF">AX13_09400</name>
</gene>
<evidence type="ECO:0008006" key="4">
    <source>
        <dbReference type="Google" id="ProtNLM"/>
    </source>
</evidence>
<comment type="caution">
    <text evidence="2">The sequence shown here is derived from an EMBL/GenBank/DDBJ whole genome shotgun (WGS) entry which is preliminary data.</text>
</comment>
<organism evidence="2 3">
    <name type="scientific">Comamonas aquatica DA1877</name>
    <dbReference type="NCBI Taxonomy" id="1457173"/>
    <lineage>
        <taxon>Bacteria</taxon>
        <taxon>Pseudomonadati</taxon>
        <taxon>Pseudomonadota</taxon>
        <taxon>Betaproteobacteria</taxon>
        <taxon>Burkholderiales</taxon>
        <taxon>Comamonadaceae</taxon>
        <taxon>Comamonas</taxon>
    </lineage>
</organism>
<name>A0A014NHG0_9BURK</name>
<keyword evidence="3" id="KW-1185">Reference proteome</keyword>
<feature type="transmembrane region" description="Helical" evidence="1">
    <location>
        <begin position="67"/>
        <end position="86"/>
    </location>
</feature>
<reference evidence="2 3" key="1">
    <citation type="submission" date="2014-01" db="EMBL/GenBank/DDBJ databases">
        <title>Interspecies Systems Biology Uncovers Metabolites Affecting C. elegans Gene Expression and Life History Traits.</title>
        <authorList>
            <person name="Watson E."/>
            <person name="Macneil L.T."/>
            <person name="Ritter A.D."/>
            <person name="Yilmaz L.S."/>
            <person name="Rosebrock A.P."/>
            <person name="Caudy A.A."/>
            <person name="Walhout A.J."/>
        </authorList>
    </citation>
    <scope>NUCLEOTIDE SEQUENCE [LARGE SCALE GENOMIC DNA]</scope>
    <source>
        <strain evidence="2 3">DA1877</strain>
    </source>
</reference>
<keyword evidence="1" id="KW-0812">Transmembrane</keyword>
<dbReference type="PATRIC" id="fig|1457173.3.peg.3287"/>
<feature type="transmembrane region" description="Helical" evidence="1">
    <location>
        <begin position="37"/>
        <end position="60"/>
    </location>
</feature>
<keyword evidence="1" id="KW-1133">Transmembrane helix</keyword>
<protein>
    <recommendedName>
        <fullName evidence="4">Invasion protein</fullName>
    </recommendedName>
</protein>
<feature type="transmembrane region" description="Helical" evidence="1">
    <location>
        <begin position="98"/>
        <end position="118"/>
    </location>
</feature>
<dbReference type="AlphaFoldDB" id="A0A014NHG0"/>
<dbReference type="EMBL" id="JBOK01000025">
    <property type="protein sequence ID" value="EXU78868.1"/>
    <property type="molecule type" value="Genomic_DNA"/>
</dbReference>